<dbReference type="PANTHER" id="PTHR43537:SF34">
    <property type="entry name" value="PYRUVATE DEHYDROGENASE COMPLEX REPRESSOR"/>
    <property type="match status" value="1"/>
</dbReference>
<dbReference type="Proteomes" id="UP001596055">
    <property type="component" value="Unassembled WGS sequence"/>
</dbReference>
<evidence type="ECO:0000256" key="2">
    <source>
        <dbReference type="ARBA" id="ARBA00023015"/>
    </source>
</evidence>
<reference evidence="10" key="1">
    <citation type="journal article" date="2019" name="Int. J. Syst. Evol. Microbiol.">
        <title>The Global Catalogue of Microorganisms (GCM) 10K type strain sequencing project: providing services to taxonomists for standard genome sequencing and annotation.</title>
        <authorList>
            <consortium name="The Broad Institute Genomics Platform"/>
            <consortium name="The Broad Institute Genome Sequencing Center for Infectious Disease"/>
            <person name="Wu L."/>
            <person name="Ma J."/>
        </authorList>
    </citation>
    <scope>NUCLEOTIDE SEQUENCE [LARGE SCALE GENOMIC DNA]</scope>
    <source>
        <strain evidence="10">CGMCC 4.1799</strain>
    </source>
</reference>
<dbReference type="Pfam" id="PF07729">
    <property type="entry name" value="FCD"/>
    <property type="match status" value="1"/>
</dbReference>
<dbReference type="InterPro" id="IPR036390">
    <property type="entry name" value="WH_DNA-bd_sf"/>
</dbReference>
<dbReference type="SUPFAM" id="SSF48008">
    <property type="entry name" value="GntR ligand-binding domain-like"/>
    <property type="match status" value="1"/>
</dbReference>
<organism evidence="9 10">
    <name type="scientific">Marinobacter koreensis</name>
    <dbReference type="NCBI Taxonomy" id="335974"/>
    <lineage>
        <taxon>Bacteria</taxon>
        <taxon>Pseudomonadati</taxon>
        <taxon>Pseudomonadota</taxon>
        <taxon>Gammaproteobacteria</taxon>
        <taxon>Pseudomonadales</taxon>
        <taxon>Marinobacteraceae</taxon>
        <taxon>Marinobacter</taxon>
    </lineage>
</organism>
<keyword evidence="3" id="KW-0238">DNA-binding</keyword>
<dbReference type="Gene3D" id="1.20.120.530">
    <property type="entry name" value="GntR ligand-binding domain-like"/>
    <property type="match status" value="1"/>
</dbReference>
<feature type="compositionally biased region" description="Basic and acidic residues" evidence="7">
    <location>
        <begin position="238"/>
        <end position="265"/>
    </location>
</feature>
<evidence type="ECO:0000313" key="9">
    <source>
        <dbReference type="EMBL" id="MFC5546673.1"/>
    </source>
</evidence>
<proteinExistence type="predicted"/>
<comment type="function">
    <text evidence="5">Transcriptional repressor for the pyruvate dehydrogenase complex genes aceEF and lpd.</text>
</comment>
<gene>
    <name evidence="9" type="ORF">ACFPQA_16525</name>
</gene>
<evidence type="ECO:0000256" key="1">
    <source>
        <dbReference type="ARBA" id="ARBA00022491"/>
    </source>
</evidence>
<evidence type="ECO:0000256" key="4">
    <source>
        <dbReference type="ARBA" id="ARBA00023163"/>
    </source>
</evidence>
<name>A0ABW0RQD2_9GAMM</name>
<keyword evidence="2" id="KW-0805">Transcription regulation</keyword>
<feature type="region of interest" description="Disordered" evidence="7">
    <location>
        <begin position="238"/>
        <end position="276"/>
    </location>
</feature>
<evidence type="ECO:0000256" key="3">
    <source>
        <dbReference type="ARBA" id="ARBA00023125"/>
    </source>
</evidence>
<dbReference type="PROSITE" id="PS50949">
    <property type="entry name" value="HTH_GNTR"/>
    <property type="match status" value="1"/>
</dbReference>
<evidence type="ECO:0000256" key="7">
    <source>
        <dbReference type="SAM" id="MobiDB-lite"/>
    </source>
</evidence>
<evidence type="ECO:0000256" key="5">
    <source>
        <dbReference type="ARBA" id="ARBA00037357"/>
    </source>
</evidence>
<sequence>MPIGKITPQRLADTIVEQLETMILEGTLNPGARLPPERTLAEQFGVSRPSLREAVQRLAAKGLLISRQGGGHYVTENLGASFSDPLIELLEQHPEARRDLLEFRRTLESDCAYYAAQRATEADRARLTETHEALQACYADDSGRNVEAEGEADAHFHLAIAEASHNAVLLHTVRNLFRMLQRSMVTNIDGMNASEIENRDGLRQQHRLLFNAIMEGRAEDARSLAGTHIQYVQRVLSERSETRRRQERESRRELLSRGRSGEARFDPGGSPTDRSR</sequence>
<dbReference type="InterPro" id="IPR008920">
    <property type="entry name" value="TF_FadR/GntR_C"/>
</dbReference>
<evidence type="ECO:0000259" key="8">
    <source>
        <dbReference type="PROSITE" id="PS50949"/>
    </source>
</evidence>
<protein>
    <recommendedName>
        <fullName evidence="6">Pyruvate dehydrogenase complex repressor</fullName>
    </recommendedName>
</protein>
<dbReference type="PANTHER" id="PTHR43537">
    <property type="entry name" value="TRANSCRIPTIONAL REGULATOR, GNTR FAMILY"/>
    <property type="match status" value="1"/>
</dbReference>
<evidence type="ECO:0000256" key="6">
    <source>
        <dbReference type="ARBA" id="ARBA00039592"/>
    </source>
</evidence>
<keyword evidence="1" id="KW-0678">Repressor</keyword>
<comment type="caution">
    <text evidence="9">The sequence shown here is derived from an EMBL/GenBank/DDBJ whole genome shotgun (WGS) entry which is preliminary data.</text>
</comment>
<dbReference type="InterPro" id="IPR036388">
    <property type="entry name" value="WH-like_DNA-bd_sf"/>
</dbReference>
<accession>A0ABW0RQD2</accession>
<dbReference type="CDD" id="cd07377">
    <property type="entry name" value="WHTH_GntR"/>
    <property type="match status" value="1"/>
</dbReference>
<dbReference type="Pfam" id="PF00392">
    <property type="entry name" value="GntR"/>
    <property type="match status" value="1"/>
</dbReference>
<dbReference type="SMART" id="SM00895">
    <property type="entry name" value="FCD"/>
    <property type="match status" value="1"/>
</dbReference>
<dbReference type="SMART" id="SM00345">
    <property type="entry name" value="HTH_GNTR"/>
    <property type="match status" value="1"/>
</dbReference>
<dbReference type="InterPro" id="IPR011711">
    <property type="entry name" value="GntR_C"/>
</dbReference>
<feature type="domain" description="HTH gntR-type" evidence="8">
    <location>
        <begin position="9"/>
        <end position="77"/>
    </location>
</feature>
<dbReference type="SUPFAM" id="SSF46785">
    <property type="entry name" value="Winged helix' DNA-binding domain"/>
    <property type="match status" value="1"/>
</dbReference>
<dbReference type="PRINTS" id="PR00035">
    <property type="entry name" value="HTHGNTR"/>
</dbReference>
<dbReference type="RefSeq" id="WP_248158938.1">
    <property type="nucleotide sequence ID" value="NZ_JAKZAJ010000004.1"/>
</dbReference>
<keyword evidence="10" id="KW-1185">Reference proteome</keyword>
<evidence type="ECO:0000313" key="10">
    <source>
        <dbReference type="Proteomes" id="UP001596055"/>
    </source>
</evidence>
<dbReference type="Gene3D" id="1.10.10.10">
    <property type="entry name" value="Winged helix-like DNA-binding domain superfamily/Winged helix DNA-binding domain"/>
    <property type="match status" value="1"/>
</dbReference>
<dbReference type="EMBL" id="JBHSNL010000006">
    <property type="protein sequence ID" value="MFC5546673.1"/>
    <property type="molecule type" value="Genomic_DNA"/>
</dbReference>
<keyword evidence="4" id="KW-0804">Transcription</keyword>
<dbReference type="InterPro" id="IPR000524">
    <property type="entry name" value="Tscrpt_reg_HTH_GntR"/>
</dbReference>